<dbReference type="PROSITE" id="PS51819">
    <property type="entry name" value="VOC"/>
    <property type="match status" value="1"/>
</dbReference>
<protein>
    <submittedName>
        <fullName evidence="3">Glyoxalase</fullName>
    </submittedName>
</protein>
<evidence type="ECO:0000256" key="1">
    <source>
        <dbReference type="SAM" id="SignalP"/>
    </source>
</evidence>
<keyword evidence="4" id="KW-1185">Reference proteome</keyword>
<evidence type="ECO:0000313" key="3">
    <source>
        <dbReference type="EMBL" id="WBO68793.1"/>
    </source>
</evidence>
<sequence length="311" mass="32952">MKKPKAMVRLLPTLLLVVAVGGFAAPPSAQSRNAAAVLPDATTTAVGPQYDTTHVYVTPGAMDAFVTSWEATFGGTNTAKVITDVTPTPSKTASELVLSPVGTLSVFDFRTPVPYPFGAERTGWLMSDFGKGVRLARASGADVVVAPFKDPIGRDTVVQFPGGVNAQLYWHIKAPSYAPLKTVPDNRVYLTGDSASAFLRSYLRFTGGRIVSDDGAADGGRIGMPGEAYRRITISSPFGNTVVSVTDGHLPYPFGRETTGYAVKDLTSTLRKAEAAGAKVLWGPYTSRGRTSAMVQFPGGYVAELHQGDDR</sequence>
<dbReference type="EMBL" id="CP115300">
    <property type="protein sequence ID" value="WBO68793.1"/>
    <property type="molecule type" value="Genomic_DNA"/>
</dbReference>
<feature type="signal peptide" evidence="1">
    <location>
        <begin position="1"/>
        <end position="24"/>
    </location>
</feature>
<organism evidence="3 4">
    <name type="scientific">Streptomyces camelliae</name>
    <dbReference type="NCBI Taxonomy" id="3004093"/>
    <lineage>
        <taxon>Bacteria</taxon>
        <taxon>Bacillati</taxon>
        <taxon>Actinomycetota</taxon>
        <taxon>Actinomycetes</taxon>
        <taxon>Kitasatosporales</taxon>
        <taxon>Streptomycetaceae</taxon>
        <taxon>Streptomyces</taxon>
    </lineage>
</organism>
<dbReference type="Proteomes" id="UP001212326">
    <property type="component" value="Chromosome"/>
</dbReference>
<dbReference type="InterPro" id="IPR037523">
    <property type="entry name" value="VOC_core"/>
</dbReference>
<proteinExistence type="predicted"/>
<evidence type="ECO:0000259" key="2">
    <source>
        <dbReference type="PROSITE" id="PS51819"/>
    </source>
</evidence>
<dbReference type="Gene3D" id="3.10.180.10">
    <property type="entry name" value="2,3-Dihydroxybiphenyl 1,2-Dioxygenase, domain 1"/>
    <property type="match status" value="1"/>
</dbReference>
<keyword evidence="1" id="KW-0732">Signal</keyword>
<feature type="chain" id="PRO_5045622850" evidence="1">
    <location>
        <begin position="25"/>
        <end position="311"/>
    </location>
</feature>
<name>A0ABY7PJM9_9ACTN</name>
<dbReference type="SUPFAM" id="SSF54593">
    <property type="entry name" value="Glyoxalase/Bleomycin resistance protein/Dihydroxybiphenyl dioxygenase"/>
    <property type="match status" value="1"/>
</dbReference>
<dbReference type="RefSeq" id="WP_270086020.1">
    <property type="nucleotide sequence ID" value="NZ_CP115300.1"/>
</dbReference>
<feature type="domain" description="VOC" evidence="2">
    <location>
        <begin position="184"/>
        <end position="308"/>
    </location>
</feature>
<accession>A0ABY7PJM9</accession>
<evidence type="ECO:0000313" key="4">
    <source>
        <dbReference type="Proteomes" id="UP001212326"/>
    </source>
</evidence>
<gene>
    <name evidence="3" type="ORF">O1G22_41330</name>
</gene>
<dbReference type="InterPro" id="IPR029068">
    <property type="entry name" value="Glyas_Bleomycin-R_OHBP_Dase"/>
</dbReference>
<reference evidence="3 4" key="1">
    <citation type="submission" date="2022-12" db="EMBL/GenBank/DDBJ databases">
        <authorList>
            <person name="Mo P."/>
        </authorList>
    </citation>
    <scope>NUCLEOTIDE SEQUENCE [LARGE SCALE GENOMIC DNA]</scope>
    <source>
        <strain evidence="3 4">HUAS 2-6</strain>
    </source>
</reference>